<dbReference type="HOGENOM" id="CLU_513053_0_0_1"/>
<feature type="region of interest" description="Disordered" evidence="1">
    <location>
        <begin position="266"/>
        <end position="285"/>
    </location>
</feature>
<feature type="transmembrane region" description="Helical" evidence="2">
    <location>
        <begin position="220"/>
        <end position="246"/>
    </location>
</feature>
<accession>R9P895</accession>
<feature type="region of interest" description="Disordered" evidence="1">
    <location>
        <begin position="402"/>
        <end position="524"/>
    </location>
</feature>
<feature type="compositionally biased region" description="Polar residues" evidence="1">
    <location>
        <begin position="270"/>
        <end position="285"/>
    </location>
</feature>
<dbReference type="Gene3D" id="2.60.120.260">
    <property type="entry name" value="Galactose-binding domain-like"/>
    <property type="match status" value="1"/>
</dbReference>
<evidence type="ECO:0000256" key="2">
    <source>
        <dbReference type="SAM" id="Phobius"/>
    </source>
</evidence>
<feature type="compositionally biased region" description="Low complexity" evidence="1">
    <location>
        <begin position="425"/>
        <end position="436"/>
    </location>
</feature>
<evidence type="ECO:0000256" key="1">
    <source>
        <dbReference type="SAM" id="MobiDB-lite"/>
    </source>
</evidence>
<gene>
    <name evidence="3" type="ORF">PHSY_001866</name>
</gene>
<dbReference type="GeneID" id="24107161"/>
<dbReference type="Proteomes" id="UP000014071">
    <property type="component" value="Unassembled WGS sequence"/>
</dbReference>
<evidence type="ECO:0000313" key="4">
    <source>
        <dbReference type="Proteomes" id="UP000014071"/>
    </source>
</evidence>
<feature type="compositionally biased region" description="Polar residues" evidence="1">
    <location>
        <begin position="22"/>
        <end position="32"/>
    </location>
</feature>
<feature type="region of interest" description="Disordered" evidence="1">
    <location>
        <begin position="1"/>
        <end position="51"/>
    </location>
</feature>
<reference evidence="4" key="1">
    <citation type="journal article" date="2013" name="Genome Announc.">
        <title>Draft genome sequence of the basidiomycetous yeast-like fungus Pseudozyma hubeiensis SY62, which produces an abundant amount of the biosurfactant mannosylerythritol lipids.</title>
        <authorList>
            <person name="Konishi M."/>
            <person name="Hatada Y."/>
            <person name="Horiuchi J."/>
        </authorList>
    </citation>
    <scope>NUCLEOTIDE SEQUENCE [LARGE SCALE GENOMIC DNA]</scope>
    <source>
        <strain evidence="4">SY62</strain>
    </source>
</reference>
<keyword evidence="4" id="KW-1185">Reference proteome</keyword>
<proteinExistence type="predicted"/>
<feature type="region of interest" description="Disordered" evidence="1">
    <location>
        <begin position="548"/>
        <end position="568"/>
    </location>
</feature>
<keyword evidence="2" id="KW-0472">Membrane</keyword>
<name>R9P895_PSEHS</name>
<sequence length="568" mass="61222">MNETSGVYGAPGGGSSTPTSSVAAHSSVPAQYSSSISNDSDDSNGVASTASMTPDVVANPWNTSLLWSSGIVDNRDPRSSFWPASNWHNISVPQNVDTAPIGYYYSSSTAGDSVNFYFTGHGLSVLDYRGPTRGKYNVTIDNVTSVIVDAYSNVDELAKSSGTELPPAIWTSETFEEGTHYVVMSNLNNITDMNFWGVVINPNNYRPGKSFKAPASNTKVIVIASTVTAVVMIGIFLLVGSLVYYYKLLRPRRLLQQQLDLERKEALLPPSSSSTNLDVPASPTSSRLRLDTNFLASQGDLGRVPSRVTATTNESQYWVRSETELAHFQETRQSSRTPALFQEIRLESAQDSPLYSPVDCSPVCEMGMGSTIYSTEFGRPLSPLSPTNPAYATAQTPAYQLPFSQSRPVPNTCETTNQPPSHQHLGSLNLNSSANSPTVPGEHASLSHSHHHRAASVPMAYTSRDPSAPATVTDLVRTGSRRPLPTPPTTVSPISPMTTFPPSAQPSIVATATPPSSVSVGRSASQRYRVEQDACSFRLSDDGIFDDHTGEALLPPPYAPRDMGRRFA</sequence>
<protein>
    <submittedName>
        <fullName evidence="3">Uncharacterized protein</fullName>
    </submittedName>
</protein>
<evidence type="ECO:0000313" key="3">
    <source>
        <dbReference type="EMBL" id="GAC94295.1"/>
    </source>
</evidence>
<dbReference type="EMBL" id="DF238783">
    <property type="protein sequence ID" value="GAC94295.1"/>
    <property type="molecule type" value="Genomic_DNA"/>
</dbReference>
<dbReference type="AlphaFoldDB" id="R9P895"/>
<keyword evidence="2" id="KW-1133">Transmembrane helix</keyword>
<feature type="compositionally biased region" description="Polar residues" evidence="1">
    <location>
        <begin position="500"/>
        <end position="524"/>
    </location>
</feature>
<organism evidence="3 4">
    <name type="scientific">Pseudozyma hubeiensis (strain SY62)</name>
    <name type="common">Yeast</name>
    <dbReference type="NCBI Taxonomy" id="1305764"/>
    <lineage>
        <taxon>Eukaryota</taxon>
        <taxon>Fungi</taxon>
        <taxon>Dikarya</taxon>
        <taxon>Basidiomycota</taxon>
        <taxon>Ustilaginomycotina</taxon>
        <taxon>Ustilaginomycetes</taxon>
        <taxon>Ustilaginales</taxon>
        <taxon>Ustilaginaceae</taxon>
        <taxon>Pseudozyma</taxon>
    </lineage>
</organism>
<feature type="compositionally biased region" description="Polar residues" evidence="1">
    <location>
        <begin position="402"/>
        <end position="421"/>
    </location>
</feature>
<dbReference type="OrthoDB" id="2576334at2759"/>
<dbReference type="eggNOG" id="ENOG502RCE2">
    <property type="taxonomic scope" value="Eukaryota"/>
</dbReference>
<keyword evidence="2" id="KW-0812">Transmembrane</keyword>
<dbReference type="RefSeq" id="XP_012187882.1">
    <property type="nucleotide sequence ID" value="XM_012332492.1"/>
</dbReference>